<dbReference type="Pfam" id="PF04985">
    <property type="entry name" value="Phage_tube"/>
    <property type="match status" value="1"/>
</dbReference>
<evidence type="ECO:0000313" key="1">
    <source>
        <dbReference type="EMBL" id="MBH1639761.1"/>
    </source>
</evidence>
<dbReference type="InterPro" id="IPR006498">
    <property type="entry name" value="Tail_tube"/>
</dbReference>
<accession>A0A0K2IHJ1</accession>
<protein>
    <submittedName>
        <fullName evidence="1">Phage major tail tube protein</fullName>
    </submittedName>
</protein>
<dbReference type="Proteomes" id="UP000616785">
    <property type="component" value="Unassembled WGS sequence"/>
</dbReference>
<proteinExistence type="predicted"/>
<reference evidence="1" key="1">
    <citation type="submission" date="2020-11" db="EMBL/GenBank/DDBJ databases">
        <title>Enhanced detection system for hospital associated transmission using whole genome sequencing surveillance.</title>
        <authorList>
            <person name="Harrison L.H."/>
            <person name="Van Tyne D."/>
            <person name="Marsh J.W."/>
            <person name="Griffith M.P."/>
            <person name="Snyder D.J."/>
            <person name="Cooper V.S."/>
            <person name="Mustapha M."/>
        </authorList>
    </citation>
    <scope>NUCLEOTIDE SEQUENCE</scope>
    <source>
        <strain evidence="1">STEN00092</strain>
    </source>
</reference>
<dbReference type="AlphaFoldDB" id="A0A0K2IHJ1"/>
<gene>
    <name evidence="1" type="ORF">I5U57_09945</name>
</gene>
<evidence type="ECO:0000313" key="2">
    <source>
        <dbReference type="Proteomes" id="UP000616785"/>
    </source>
</evidence>
<dbReference type="RefSeq" id="WP_010483789.1">
    <property type="nucleotide sequence ID" value="NZ_CP028358.1"/>
</dbReference>
<dbReference type="NCBIfam" id="TIGR01611">
    <property type="entry name" value="tail_tube"/>
    <property type="match status" value="1"/>
</dbReference>
<dbReference type="GeneID" id="86936537"/>
<comment type="caution">
    <text evidence="1">The sequence shown here is derived from an EMBL/GenBank/DDBJ whole genome shotgun (WGS) entry which is preliminary data.</text>
</comment>
<sequence>MARKIRKNFNFYVDGKGYAGSVMSFTAPKLSLKTEDFQAGGMLAPTEIVLGHDKLTADVEFASDDAEIMSKFHVIESKEYGFTAREALEGDDGEVTQVVHNMRGKVKLLDRGETKVGEKGTIKVNLALSYYKLTHGAQVVQEIDVVNMIARQGGVDVLAGIRGALGI</sequence>
<organism evidence="1 2">
    <name type="scientific">Stenotrophomonas maltophilia</name>
    <name type="common">Pseudomonas maltophilia</name>
    <name type="synonym">Xanthomonas maltophilia</name>
    <dbReference type="NCBI Taxonomy" id="40324"/>
    <lineage>
        <taxon>Bacteria</taxon>
        <taxon>Pseudomonadati</taxon>
        <taxon>Pseudomonadota</taxon>
        <taxon>Gammaproteobacteria</taxon>
        <taxon>Lysobacterales</taxon>
        <taxon>Lysobacteraceae</taxon>
        <taxon>Stenotrophomonas</taxon>
        <taxon>Stenotrophomonas maltophilia group</taxon>
    </lineage>
</organism>
<dbReference type="OrthoDB" id="3078668at2"/>
<dbReference type="EMBL" id="JADUNO010000026">
    <property type="protein sequence ID" value="MBH1639761.1"/>
    <property type="molecule type" value="Genomic_DNA"/>
</dbReference>
<name>A0A0K2IHJ1_STEMA</name>